<dbReference type="EMBL" id="JMQP01000002">
    <property type="protein sequence ID" value="KIS36202.1"/>
    <property type="molecule type" value="Genomic_DNA"/>
</dbReference>
<dbReference type="SUPFAM" id="SSF52540">
    <property type="entry name" value="P-loop containing nucleoside triphosphate hydrolases"/>
    <property type="match status" value="1"/>
</dbReference>
<evidence type="ECO:0000256" key="4">
    <source>
        <dbReference type="ARBA" id="ARBA00022679"/>
    </source>
</evidence>
<dbReference type="Gene3D" id="3.40.50.300">
    <property type="entry name" value="P-loop containing nucleotide triphosphate hydrolases"/>
    <property type="match status" value="1"/>
</dbReference>
<comment type="caution">
    <text evidence="14">The sequence shown here is derived from an EMBL/GenBank/DDBJ whole genome shotgun (WGS) entry which is preliminary data.</text>
</comment>
<dbReference type="AlphaFoldDB" id="A0A158SZA8"/>
<dbReference type="GO" id="GO:0005524">
    <property type="term" value="F:ATP binding"/>
    <property type="evidence" value="ECO:0007669"/>
    <property type="project" value="UniProtKB-UniRule"/>
</dbReference>
<dbReference type="PROSITE" id="PS01331">
    <property type="entry name" value="THYMIDYLATE_KINASE"/>
    <property type="match status" value="1"/>
</dbReference>
<evidence type="ECO:0000256" key="9">
    <source>
        <dbReference type="ARBA" id="ARBA00029962"/>
    </source>
</evidence>
<evidence type="ECO:0000256" key="12">
    <source>
        <dbReference type="HAMAP-Rule" id="MF_00165"/>
    </source>
</evidence>
<feature type="domain" description="Thymidylate kinase-like" evidence="13">
    <location>
        <begin position="17"/>
        <end position="206"/>
    </location>
</feature>
<dbReference type="GO" id="GO:0006227">
    <property type="term" value="P:dUDP biosynthetic process"/>
    <property type="evidence" value="ECO:0007669"/>
    <property type="project" value="TreeGrafter"/>
</dbReference>
<evidence type="ECO:0000256" key="1">
    <source>
        <dbReference type="ARBA" id="ARBA00009776"/>
    </source>
</evidence>
<evidence type="ECO:0000313" key="15">
    <source>
        <dbReference type="Proteomes" id="UP000050700"/>
    </source>
</evidence>
<comment type="catalytic activity">
    <reaction evidence="10 12">
        <text>dTMP + ATP = dTDP + ADP</text>
        <dbReference type="Rhea" id="RHEA:13517"/>
        <dbReference type="ChEBI" id="CHEBI:30616"/>
        <dbReference type="ChEBI" id="CHEBI:58369"/>
        <dbReference type="ChEBI" id="CHEBI:63528"/>
        <dbReference type="ChEBI" id="CHEBI:456216"/>
        <dbReference type="EC" id="2.7.4.9"/>
    </reaction>
</comment>
<evidence type="ECO:0000256" key="6">
    <source>
        <dbReference type="ARBA" id="ARBA00022741"/>
    </source>
</evidence>
<dbReference type="GO" id="GO:0005829">
    <property type="term" value="C:cytosol"/>
    <property type="evidence" value="ECO:0007669"/>
    <property type="project" value="TreeGrafter"/>
</dbReference>
<dbReference type="InterPro" id="IPR039430">
    <property type="entry name" value="Thymidylate_kin-like_dom"/>
</dbReference>
<keyword evidence="4 12" id="KW-0808">Transferase</keyword>
<dbReference type="Proteomes" id="UP000050700">
    <property type="component" value="Unassembled WGS sequence"/>
</dbReference>
<dbReference type="PANTHER" id="PTHR10344">
    <property type="entry name" value="THYMIDYLATE KINASE"/>
    <property type="match status" value="1"/>
</dbReference>
<dbReference type="NCBIfam" id="TIGR00041">
    <property type="entry name" value="DTMP_kinase"/>
    <property type="match status" value="1"/>
</dbReference>
<evidence type="ECO:0000256" key="7">
    <source>
        <dbReference type="ARBA" id="ARBA00022777"/>
    </source>
</evidence>
<name>A0A158SZA8_HAEIF</name>
<comment type="function">
    <text evidence="11 12">Phosphorylation of dTMP to form dTDP in both de novo and salvage pathways of dTTP synthesis.</text>
</comment>
<keyword evidence="8 12" id="KW-0067">ATP-binding</keyword>
<evidence type="ECO:0000256" key="8">
    <source>
        <dbReference type="ARBA" id="ARBA00022840"/>
    </source>
</evidence>
<comment type="similarity">
    <text evidence="1 12">Belongs to the thymidylate kinase family.</text>
</comment>
<evidence type="ECO:0000256" key="2">
    <source>
        <dbReference type="ARBA" id="ARBA00012980"/>
    </source>
</evidence>
<keyword evidence="7 12" id="KW-0418">Kinase</keyword>
<evidence type="ECO:0000256" key="10">
    <source>
        <dbReference type="ARBA" id="ARBA00048743"/>
    </source>
</evidence>
<dbReference type="Pfam" id="PF02223">
    <property type="entry name" value="Thymidylate_kin"/>
    <property type="match status" value="1"/>
</dbReference>
<organism evidence="14 15">
    <name type="scientific">Haemophilus influenzae</name>
    <dbReference type="NCBI Taxonomy" id="727"/>
    <lineage>
        <taxon>Bacteria</taxon>
        <taxon>Pseudomonadati</taxon>
        <taxon>Pseudomonadota</taxon>
        <taxon>Gammaproteobacteria</taxon>
        <taxon>Pasteurellales</taxon>
        <taxon>Pasteurellaceae</taxon>
        <taxon>Haemophilus</taxon>
    </lineage>
</organism>
<dbReference type="HAMAP" id="MF_00165">
    <property type="entry name" value="Thymidylate_kinase"/>
    <property type="match status" value="1"/>
</dbReference>
<dbReference type="EC" id="2.7.4.9" evidence="2 12"/>
<keyword evidence="6 12" id="KW-0547">Nucleotide-binding</keyword>
<dbReference type="FunFam" id="3.40.50.300:FF:000321">
    <property type="entry name" value="Thymidylate kinase"/>
    <property type="match status" value="1"/>
</dbReference>
<dbReference type="CDD" id="cd01672">
    <property type="entry name" value="TMPK"/>
    <property type="match status" value="1"/>
</dbReference>
<keyword evidence="5 12" id="KW-0545">Nucleotide biosynthesis</keyword>
<feature type="binding site" evidence="12">
    <location>
        <begin position="19"/>
        <end position="26"/>
    </location>
    <ligand>
        <name>ATP</name>
        <dbReference type="ChEBI" id="CHEBI:30616"/>
    </ligand>
</feature>
<dbReference type="InterPro" id="IPR018095">
    <property type="entry name" value="Thymidylate_kin_CS"/>
</dbReference>
<protein>
    <recommendedName>
        <fullName evidence="3 12">Thymidylate kinase</fullName>
        <ecNumber evidence="2 12">2.7.4.9</ecNumber>
    </recommendedName>
    <alternativeName>
        <fullName evidence="9 12">dTMP kinase</fullName>
    </alternativeName>
</protein>
<sequence length="219" mass="24661">MPNKSAEENMKGKFIVIEGLEGAGKSSAHQSVVRVLHELGIQDVVFTREPGGTPLAEKLRDLIKHETEEPVTDKAELLMLYAARIQLVENVIKPALMQGKWVVGDRHDMSSQAYQGGGRQLDPHFMLTLKETVLGDFEPDLTIYLDIDPSIGLARARGRGELDRIEQMDLDFFHRTRARYLALVKDNPKAVMINAEQSIELVQADIESAVKNWWKSNEK</sequence>
<dbReference type="InterPro" id="IPR018094">
    <property type="entry name" value="Thymidylate_kinase"/>
</dbReference>
<evidence type="ECO:0000313" key="14">
    <source>
        <dbReference type="EMBL" id="KIS36202.1"/>
    </source>
</evidence>
<dbReference type="GO" id="GO:0006233">
    <property type="term" value="P:dTDP biosynthetic process"/>
    <property type="evidence" value="ECO:0007669"/>
    <property type="project" value="InterPro"/>
</dbReference>
<dbReference type="GO" id="GO:0006235">
    <property type="term" value="P:dTTP biosynthetic process"/>
    <property type="evidence" value="ECO:0007669"/>
    <property type="project" value="UniProtKB-UniRule"/>
</dbReference>
<dbReference type="PANTHER" id="PTHR10344:SF4">
    <property type="entry name" value="UMP-CMP KINASE 2, MITOCHONDRIAL"/>
    <property type="match status" value="1"/>
</dbReference>
<gene>
    <name evidence="12 14" type="primary">tmk</name>
    <name evidence="14" type="ORF">NTHI1209_01842</name>
</gene>
<evidence type="ECO:0000259" key="13">
    <source>
        <dbReference type="Pfam" id="PF02223"/>
    </source>
</evidence>
<reference evidence="14 15" key="1">
    <citation type="submission" date="2014-05" db="EMBL/GenBank/DDBJ databases">
        <title>Methylome analysis of the phasevarions of Haemophilus influenzae.</title>
        <authorList>
            <person name="Atack J.M."/>
            <person name="Fox K.L."/>
            <person name="Power P.M."/>
            <person name="Clark T."/>
            <person name="Jurcisek J."/>
            <person name="Korlach J."/>
            <person name="Bakaletz L.O."/>
            <person name="Jennings M.P."/>
        </authorList>
    </citation>
    <scope>NUCLEOTIDE SEQUENCE [LARGE SCALE GENOMIC DNA]</scope>
    <source>
        <strain evidence="14 15">1209</strain>
    </source>
</reference>
<proteinExistence type="inferred from homology"/>
<evidence type="ECO:0000256" key="11">
    <source>
        <dbReference type="ARBA" id="ARBA00057735"/>
    </source>
</evidence>
<dbReference type="InterPro" id="IPR027417">
    <property type="entry name" value="P-loop_NTPase"/>
</dbReference>
<dbReference type="GO" id="GO:0004798">
    <property type="term" value="F:dTMP kinase activity"/>
    <property type="evidence" value="ECO:0007669"/>
    <property type="project" value="UniProtKB-UniRule"/>
</dbReference>
<accession>A0A158SZA8</accession>
<evidence type="ECO:0000256" key="5">
    <source>
        <dbReference type="ARBA" id="ARBA00022727"/>
    </source>
</evidence>
<evidence type="ECO:0000256" key="3">
    <source>
        <dbReference type="ARBA" id="ARBA00017144"/>
    </source>
</evidence>
<dbReference type="PATRIC" id="fig|727.582.peg.1673"/>